<feature type="chain" id="PRO_5034165047" evidence="1">
    <location>
        <begin position="35"/>
        <end position="192"/>
    </location>
</feature>
<evidence type="ECO:0000256" key="1">
    <source>
        <dbReference type="SAM" id="SignalP"/>
    </source>
</evidence>
<evidence type="ECO:0000313" key="3">
    <source>
        <dbReference type="Proteomes" id="UP000198615"/>
    </source>
</evidence>
<feature type="signal peptide" evidence="1">
    <location>
        <begin position="1"/>
        <end position="34"/>
    </location>
</feature>
<dbReference type="EMBL" id="FNBW01000001">
    <property type="protein sequence ID" value="SDF05342.1"/>
    <property type="molecule type" value="Genomic_DNA"/>
</dbReference>
<evidence type="ECO:0000313" key="2">
    <source>
        <dbReference type="EMBL" id="SDF05342.1"/>
    </source>
</evidence>
<reference evidence="2 3" key="1">
    <citation type="submission" date="2016-10" db="EMBL/GenBank/DDBJ databases">
        <authorList>
            <person name="Varghese N."/>
            <person name="Submissions S."/>
        </authorList>
    </citation>
    <scope>NUCLEOTIDE SEQUENCE [LARGE SCALE GENOMIC DNA]</scope>
    <source>
        <strain evidence="2 3">DSM 18839</strain>
    </source>
</reference>
<proteinExistence type="predicted"/>
<keyword evidence="3" id="KW-1185">Reference proteome</keyword>
<dbReference type="OrthoDB" id="5452175at2"/>
<gene>
    <name evidence="2" type="ORF">SAMN05660686_00051</name>
</gene>
<keyword evidence="1" id="KW-0732">Signal</keyword>
<protein>
    <submittedName>
        <fullName evidence="2">Curli production assembly/transport component CsgG</fullName>
    </submittedName>
</protein>
<comment type="caution">
    <text evidence="2">The sequence shown here is derived from an EMBL/GenBank/DDBJ whole genome shotgun (WGS) entry which is preliminary data.</text>
</comment>
<organism evidence="2 3">
    <name type="scientific">Thalassobaculum litoreum DSM 18839</name>
    <dbReference type="NCBI Taxonomy" id="1123362"/>
    <lineage>
        <taxon>Bacteria</taxon>
        <taxon>Pseudomonadati</taxon>
        <taxon>Pseudomonadota</taxon>
        <taxon>Alphaproteobacteria</taxon>
        <taxon>Rhodospirillales</taxon>
        <taxon>Thalassobaculaceae</taxon>
        <taxon>Thalassobaculum</taxon>
    </lineage>
</organism>
<dbReference type="AlphaFoldDB" id="A0A8G2F133"/>
<dbReference type="RefSeq" id="WP_051243763.1">
    <property type="nucleotide sequence ID" value="NZ_FNBW01000001.1"/>
</dbReference>
<dbReference type="Proteomes" id="UP000198615">
    <property type="component" value="Unassembled WGS sequence"/>
</dbReference>
<dbReference type="Gene3D" id="3.40.50.10610">
    <property type="entry name" value="ABC-type transport auxiliary lipoprotein component"/>
    <property type="match status" value="1"/>
</dbReference>
<name>A0A8G2F133_9PROT</name>
<accession>A0A8G2F133</accession>
<sequence length="192" mass="20381">MTTIATPLATAARSLAVLALCLVLASCASTDRQARDYVDPTADFAAMKVAVLPFENLTNYPNAGRIATELLATELYQRGVFQLQEDTETRRTLAQLKIDPENLTSVAAAQQAAGLLEVDAIIVGSVSEFGYQQGLREEPVVGLNARLIEAGTGNVLWASSHSVMGGGYLERGSLNATAQRVVSSMVAPLVDR</sequence>